<evidence type="ECO:0000313" key="4">
    <source>
        <dbReference type="Proteomes" id="UP000276133"/>
    </source>
</evidence>
<feature type="non-terminal residue" evidence="3">
    <location>
        <position position="1"/>
    </location>
</feature>
<dbReference type="InterPro" id="IPR002048">
    <property type="entry name" value="EF_hand_dom"/>
</dbReference>
<keyword evidence="4" id="KW-1185">Reference proteome</keyword>
<evidence type="ECO:0000256" key="1">
    <source>
        <dbReference type="ARBA" id="ARBA00022837"/>
    </source>
</evidence>
<gene>
    <name evidence="3" type="ORF">BpHYR1_011875</name>
</gene>
<feature type="domain" description="EF-hand" evidence="2">
    <location>
        <begin position="173"/>
        <end position="207"/>
    </location>
</feature>
<dbReference type="AlphaFoldDB" id="A0A3M7P5S1"/>
<evidence type="ECO:0000259" key="2">
    <source>
        <dbReference type="PROSITE" id="PS50222"/>
    </source>
</evidence>
<feature type="domain" description="EF-hand" evidence="2">
    <location>
        <begin position="133"/>
        <end position="168"/>
    </location>
</feature>
<dbReference type="PROSITE" id="PS50222">
    <property type="entry name" value="EF_HAND_2"/>
    <property type="match status" value="2"/>
</dbReference>
<dbReference type="InterPro" id="IPR018247">
    <property type="entry name" value="EF_Hand_1_Ca_BS"/>
</dbReference>
<comment type="caution">
    <text evidence="3">The sequence shown here is derived from an EMBL/GenBank/DDBJ whole genome shotgun (WGS) entry which is preliminary data.</text>
</comment>
<organism evidence="3 4">
    <name type="scientific">Brachionus plicatilis</name>
    <name type="common">Marine rotifer</name>
    <name type="synonym">Brachionus muelleri</name>
    <dbReference type="NCBI Taxonomy" id="10195"/>
    <lineage>
        <taxon>Eukaryota</taxon>
        <taxon>Metazoa</taxon>
        <taxon>Spiralia</taxon>
        <taxon>Gnathifera</taxon>
        <taxon>Rotifera</taxon>
        <taxon>Eurotatoria</taxon>
        <taxon>Monogononta</taxon>
        <taxon>Pseudotrocha</taxon>
        <taxon>Ploima</taxon>
        <taxon>Brachionidae</taxon>
        <taxon>Brachionus</taxon>
    </lineage>
</organism>
<dbReference type="CDD" id="cd00051">
    <property type="entry name" value="EFh"/>
    <property type="match status" value="1"/>
</dbReference>
<sequence>IKYLGVIRANPAEYVSRYGASLKQSGELPSFVTDIKTPDGLVLAANYRYNSLYELEGDVQALRLIDLDREGLAEYRSYLQRLGISYDASSASAGASFTSYSAGGASYGASGAGYSIGGGASFGAESSSASRVSISALAEQIFNQLDVDGDNSVSIGEAEKAVLRLNSRLGRSYGEDEVKAFFSSIDLNGDGKLDINEFRRAFFNLLN</sequence>
<dbReference type="Gene3D" id="1.10.238.10">
    <property type="entry name" value="EF-hand"/>
    <property type="match status" value="1"/>
</dbReference>
<dbReference type="SMART" id="SM00054">
    <property type="entry name" value="EFh"/>
    <property type="match status" value="2"/>
</dbReference>
<dbReference type="GO" id="GO:0005509">
    <property type="term" value="F:calcium ion binding"/>
    <property type="evidence" value="ECO:0007669"/>
    <property type="project" value="InterPro"/>
</dbReference>
<dbReference type="SUPFAM" id="SSF47473">
    <property type="entry name" value="EF-hand"/>
    <property type="match status" value="1"/>
</dbReference>
<dbReference type="InterPro" id="IPR011992">
    <property type="entry name" value="EF-hand-dom_pair"/>
</dbReference>
<evidence type="ECO:0000313" key="3">
    <source>
        <dbReference type="EMBL" id="RMZ94269.1"/>
    </source>
</evidence>
<proteinExistence type="predicted"/>
<dbReference type="PROSITE" id="PS00018">
    <property type="entry name" value="EF_HAND_1"/>
    <property type="match status" value="1"/>
</dbReference>
<reference evidence="3 4" key="1">
    <citation type="journal article" date="2018" name="Sci. Rep.">
        <title>Genomic signatures of local adaptation to the degree of environmental predictability in rotifers.</title>
        <authorList>
            <person name="Franch-Gras L."/>
            <person name="Hahn C."/>
            <person name="Garcia-Roger E.M."/>
            <person name="Carmona M.J."/>
            <person name="Serra M."/>
            <person name="Gomez A."/>
        </authorList>
    </citation>
    <scope>NUCLEOTIDE SEQUENCE [LARGE SCALE GENOMIC DNA]</scope>
    <source>
        <strain evidence="3">HYR1</strain>
    </source>
</reference>
<keyword evidence="1" id="KW-0106">Calcium</keyword>
<protein>
    <recommendedName>
        <fullName evidence="2">EF-hand domain-containing protein</fullName>
    </recommendedName>
</protein>
<dbReference type="OrthoDB" id="120976at2759"/>
<dbReference type="Proteomes" id="UP000276133">
    <property type="component" value="Unassembled WGS sequence"/>
</dbReference>
<accession>A0A3M7P5S1</accession>
<name>A0A3M7P5S1_BRAPC</name>
<dbReference type="Pfam" id="PF13499">
    <property type="entry name" value="EF-hand_7"/>
    <property type="match status" value="1"/>
</dbReference>
<dbReference type="EMBL" id="REGN01013180">
    <property type="protein sequence ID" value="RMZ94269.1"/>
    <property type="molecule type" value="Genomic_DNA"/>
</dbReference>